<evidence type="ECO:0000256" key="3">
    <source>
        <dbReference type="ARBA" id="ARBA00022692"/>
    </source>
</evidence>
<dbReference type="PROSITE" id="PS01311">
    <property type="entry name" value="LGT"/>
    <property type="match status" value="1"/>
</dbReference>
<keyword evidence="5 6" id="KW-0472">Membrane</keyword>
<keyword evidence="2" id="KW-0808">Transferase</keyword>
<keyword evidence="1" id="KW-1003">Cell membrane</keyword>
<dbReference type="AlphaFoldDB" id="A0A382IE78"/>
<evidence type="ECO:0000256" key="6">
    <source>
        <dbReference type="SAM" id="Phobius"/>
    </source>
</evidence>
<evidence type="ECO:0000256" key="2">
    <source>
        <dbReference type="ARBA" id="ARBA00022679"/>
    </source>
</evidence>
<proteinExistence type="predicted"/>
<dbReference type="EMBL" id="UINC01066662">
    <property type="protein sequence ID" value="SVB97602.1"/>
    <property type="molecule type" value="Genomic_DNA"/>
</dbReference>
<dbReference type="GO" id="GO:0042158">
    <property type="term" value="P:lipoprotein biosynthetic process"/>
    <property type="evidence" value="ECO:0007669"/>
    <property type="project" value="InterPro"/>
</dbReference>
<dbReference type="Pfam" id="PF01790">
    <property type="entry name" value="LGT"/>
    <property type="match status" value="1"/>
</dbReference>
<organism evidence="7">
    <name type="scientific">marine metagenome</name>
    <dbReference type="NCBI Taxonomy" id="408172"/>
    <lineage>
        <taxon>unclassified sequences</taxon>
        <taxon>metagenomes</taxon>
        <taxon>ecological metagenomes</taxon>
    </lineage>
</organism>
<evidence type="ECO:0000256" key="4">
    <source>
        <dbReference type="ARBA" id="ARBA00022989"/>
    </source>
</evidence>
<dbReference type="GO" id="GO:0008961">
    <property type="term" value="F:phosphatidylglycerol-prolipoprotein diacylglyceryl transferase activity"/>
    <property type="evidence" value="ECO:0007669"/>
    <property type="project" value="InterPro"/>
</dbReference>
<feature type="non-terminal residue" evidence="7">
    <location>
        <position position="132"/>
    </location>
</feature>
<protein>
    <recommendedName>
        <fullName evidence="8">Prolipoprotein diacylglyceryl transferase</fullName>
    </recommendedName>
</protein>
<dbReference type="GO" id="GO:0005886">
    <property type="term" value="C:plasma membrane"/>
    <property type="evidence" value="ECO:0007669"/>
    <property type="project" value="InterPro"/>
</dbReference>
<dbReference type="InterPro" id="IPR001640">
    <property type="entry name" value="Lgt"/>
</dbReference>
<gene>
    <name evidence="7" type="ORF">METZ01_LOCUS250456</name>
</gene>
<sequence>MTFLILGVLLGGRLGFFLFYRLDSLLEDPLVVFRVWEGGMASHGGFLGVLIALAWYVRITRQSLLAVGDIVVTVTPPGIFFGRIANFINGELYGNTTEGVAWACKFPSEIREWDLTKPDFATRYQALFAKLS</sequence>
<evidence type="ECO:0000256" key="5">
    <source>
        <dbReference type="ARBA" id="ARBA00023136"/>
    </source>
</evidence>
<reference evidence="7" key="1">
    <citation type="submission" date="2018-05" db="EMBL/GenBank/DDBJ databases">
        <authorList>
            <person name="Lanie J.A."/>
            <person name="Ng W.-L."/>
            <person name="Kazmierczak K.M."/>
            <person name="Andrzejewski T.M."/>
            <person name="Davidsen T.M."/>
            <person name="Wayne K.J."/>
            <person name="Tettelin H."/>
            <person name="Glass J.I."/>
            <person name="Rusch D."/>
            <person name="Podicherti R."/>
            <person name="Tsui H.-C.T."/>
            <person name="Winkler M.E."/>
        </authorList>
    </citation>
    <scope>NUCLEOTIDE SEQUENCE</scope>
</reference>
<accession>A0A382IE78</accession>
<evidence type="ECO:0000256" key="1">
    <source>
        <dbReference type="ARBA" id="ARBA00022475"/>
    </source>
</evidence>
<evidence type="ECO:0000313" key="7">
    <source>
        <dbReference type="EMBL" id="SVB97602.1"/>
    </source>
</evidence>
<dbReference type="PANTHER" id="PTHR30589:SF0">
    <property type="entry name" value="PHOSPHATIDYLGLYCEROL--PROLIPOPROTEIN DIACYLGLYCERYL TRANSFERASE"/>
    <property type="match status" value="1"/>
</dbReference>
<keyword evidence="3 6" id="KW-0812">Transmembrane</keyword>
<dbReference type="PANTHER" id="PTHR30589">
    <property type="entry name" value="PROLIPOPROTEIN DIACYLGLYCERYL TRANSFERASE"/>
    <property type="match status" value="1"/>
</dbReference>
<evidence type="ECO:0008006" key="8">
    <source>
        <dbReference type="Google" id="ProtNLM"/>
    </source>
</evidence>
<feature type="transmembrane region" description="Helical" evidence="6">
    <location>
        <begin position="39"/>
        <end position="57"/>
    </location>
</feature>
<name>A0A382IE78_9ZZZZ</name>
<keyword evidence="4 6" id="KW-1133">Transmembrane helix</keyword>